<dbReference type="PROSITE" id="PS50977">
    <property type="entry name" value="HTH_TETR_2"/>
    <property type="match status" value="1"/>
</dbReference>
<evidence type="ECO:0000259" key="5">
    <source>
        <dbReference type="PROSITE" id="PS50977"/>
    </source>
</evidence>
<sequence length="213" mass="23050">MSIPPATRTERRKAATRKAIVDAAESAIVELGPNAWTLEDVSERADVALQTIYNRVGNRSAVLVAVAERALEENRQYMDAAYSAPGTPVERIMKAAQAYLNFARERPNQFRILADPPNEPEALERIADLTDEQNGKLEAALRDAAAAGLTNPTVDPALAAKALWAATNGIISLSWRSDRLRADEDEVAQLISVMFGLSSVSGHAPRFGSSSHI</sequence>
<dbReference type="SUPFAM" id="SSF48498">
    <property type="entry name" value="Tetracyclin repressor-like, C-terminal domain"/>
    <property type="match status" value="1"/>
</dbReference>
<dbReference type="EMBL" id="BMJH01000003">
    <property type="protein sequence ID" value="GGC73799.1"/>
    <property type="molecule type" value="Genomic_DNA"/>
</dbReference>
<dbReference type="RefSeq" id="WP_229676015.1">
    <property type="nucleotide sequence ID" value="NZ_BMJH01000003.1"/>
</dbReference>
<accession>A0A916UI23</accession>
<evidence type="ECO:0000313" key="7">
    <source>
        <dbReference type="Proteomes" id="UP000641514"/>
    </source>
</evidence>
<feature type="DNA-binding region" description="H-T-H motif" evidence="4">
    <location>
        <begin position="37"/>
        <end position="56"/>
    </location>
</feature>
<dbReference type="AlphaFoldDB" id="A0A916UI23"/>
<dbReference type="Pfam" id="PF13305">
    <property type="entry name" value="TetR_C_33"/>
    <property type="match status" value="1"/>
</dbReference>
<dbReference type="Gene3D" id="1.10.357.10">
    <property type="entry name" value="Tetracycline Repressor, domain 2"/>
    <property type="match status" value="1"/>
</dbReference>
<evidence type="ECO:0000256" key="3">
    <source>
        <dbReference type="ARBA" id="ARBA00023163"/>
    </source>
</evidence>
<feature type="domain" description="HTH tetR-type" evidence="5">
    <location>
        <begin position="14"/>
        <end position="74"/>
    </location>
</feature>
<dbReference type="InterPro" id="IPR001647">
    <property type="entry name" value="HTH_TetR"/>
</dbReference>
<comment type="caution">
    <text evidence="6">The sequence shown here is derived from an EMBL/GenBank/DDBJ whole genome shotgun (WGS) entry which is preliminary data.</text>
</comment>
<dbReference type="SUPFAM" id="SSF46689">
    <property type="entry name" value="Homeodomain-like"/>
    <property type="match status" value="1"/>
</dbReference>
<evidence type="ECO:0000256" key="1">
    <source>
        <dbReference type="ARBA" id="ARBA00023015"/>
    </source>
</evidence>
<dbReference type="Proteomes" id="UP000641514">
    <property type="component" value="Unassembled WGS sequence"/>
</dbReference>
<gene>
    <name evidence="6" type="ORF">GCM10011410_28690</name>
</gene>
<name>A0A916UI23_9ACTN</name>
<reference evidence="6" key="2">
    <citation type="submission" date="2020-09" db="EMBL/GenBank/DDBJ databases">
        <authorList>
            <person name="Sun Q."/>
            <person name="Zhou Y."/>
        </authorList>
    </citation>
    <scope>NUCLEOTIDE SEQUENCE</scope>
    <source>
        <strain evidence="6">CGMCC 1.15478</strain>
    </source>
</reference>
<proteinExistence type="predicted"/>
<keyword evidence="1" id="KW-0805">Transcription regulation</keyword>
<keyword evidence="2 4" id="KW-0238">DNA-binding</keyword>
<dbReference type="GO" id="GO:0000976">
    <property type="term" value="F:transcription cis-regulatory region binding"/>
    <property type="evidence" value="ECO:0007669"/>
    <property type="project" value="TreeGrafter"/>
</dbReference>
<dbReference type="PANTHER" id="PTHR30055">
    <property type="entry name" value="HTH-TYPE TRANSCRIPTIONAL REGULATOR RUTR"/>
    <property type="match status" value="1"/>
</dbReference>
<keyword evidence="7" id="KW-1185">Reference proteome</keyword>
<organism evidence="6 7">
    <name type="scientific">Hoyosella rhizosphaerae</name>
    <dbReference type="NCBI Taxonomy" id="1755582"/>
    <lineage>
        <taxon>Bacteria</taxon>
        <taxon>Bacillati</taxon>
        <taxon>Actinomycetota</taxon>
        <taxon>Actinomycetes</taxon>
        <taxon>Mycobacteriales</taxon>
        <taxon>Hoyosellaceae</taxon>
        <taxon>Hoyosella</taxon>
    </lineage>
</organism>
<evidence type="ECO:0000256" key="2">
    <source>
        <dbReference type="ARBA" id="ARBA00023125"/>
    </source>
</evidence>
<dbReference type="InterPro" id="IPR025996">
    <property type="entry name" value="MT1864/Rv1816-like_C"/>
</dbReference>
<dbReference type="PANTHER" id="PTHR30055:SF234">
    <property type="entry name" value="HTH-TYPE TRANSCRIPTIONAL REGULATOR BETI"/>
    <property type="match status" value="1"/>
</dbReference>
<protein>
    <recommendedName>
        <fullName evidence="5">HTH tetR-type domain-containing protein</fullName>
    </recommendedName>
</protein>
<dbReference type="GO" id="GO:0003700">
    <property type="term" value="F:DNA-binding transcription factor activity"/>
    <property type="evidence" value="ECO:0007669"/>
    <property type="project" value="TreeGrafter"/>
</dbReference>
<evidence type="ECO:0000313" key="6">
    <source>
        <dbReference type="EMBL" id="GGC73799.1"/>
    </source>
</evidence>
<reference evidence="6" key="1">
    <citation type="journal article" date="2014" name="Int. J. Syst. Evol. Microbiol.">
        <title>Complete genome sequence of Corynebacterium casei LMG S-19264T (=DSM 44701T), isolated from a smear-ripened cheese.</title>
        <authorList>
            <consortium name="US DOE Joint Genome Institute (JGI-PGF)"/>
            <person name="Walter F."/>
            <person name="Albersmeier A."/>
            <person name="Kalinowski J."/>
            <person name="Ruckert C."/>
        </authorList>
    </citation>
    <scope>NUCLEOTIDE SEQUENCE</scope>
    <source>
        <strain evidence="6">CGMCC 1.15478</strain>
    </source>
</reference>
<dbReference type="InterPro" id="IPR036271">
    <property type="entry name" value="Tet_transcr_reg_TetR-rel_C_sf"/>
</dbReference>
<evidence type="ECO:0000256" key="4">
    <source>
        <dbReference type="PROSITE-ProRule" id="PRU00335"/>
    </source>
</evidence>
<keyword evidence="3" id="KW-0804">Transcription</keyword>
<dbReference type="InterPro" id="IPR050109">
    <property type="entry name" value="HTH-type_TetR-like_transc_reg"/>
</dbReference>
<dbReference type="InterPro" id="IPR009057">
    <property type="entry name" value="Homeodomain-like_sf"/>
</dbReference>